<dbReference type="PANTHER" id="PTHR48200">
    <property type="entry name" value="PROTEIN, PUTATIVE-RELATED"/>
    <property type="match status" value="1"/>
</dbReference>
<evidence type="ECO:0000313" key="3">
    <source>
        <dbReference type="EMBL" id="SPC80679.1"/>
    </source>
</evidence>
<accession>A0A2N9F1D5</accession>
<dbReference type="AlphaFoldDB" id="A0A2N9F1D5"/>
<protein>
    <recommendedName>
        <fullName evidence="2">DUF7745 domain-containing protein</fullName>
    </recommendedName>
</protein>
<feature type="domain" description="DUF7745" evidence="2">
    <location>
        <begin position="9"/>
        <end position="62"/>
    </location>
</feature>
<proteinExistence type="predicted"/>
<dbReference type="PANTHER" id="PTHR48200:SF1">
    <property type="entry name" value="AMINOTRANSFERASE-LIKE PLANT MOBILE DOMAIN-CONTAINING PROTEIN"/>
    <property type="match status" value="1"/>
</dbReference>
<keyword evidence="1" id="KW-0175">Coiled coil</keyword>
<sequence length="517" mass="57146">MTMPTSWESFGKFPFLMQLRVDRGLLEALASFWDPTHCCFSIGEVDLVPTLEEYAGLLQLDSPFSETPVIPIQGPRSNRGLEKYLGLTSAVLRPEIIRPEETWRKANISLDLLTRYFSRSDFPVELARDFIAGKKGVEEVPNQCLQDRLCRSIIPAILCETVRSLSLLQATGRGGPDVLLSASSALVLQSFVALLPSLGGQQCGCPGLIVPLFDGVPLPGVWGCTGYYPSLALRQFGGVQYPPRLGDLDAVTFDYIPSEDMWRLLFRIEDIWGGRLSEDSPHRGWPTVRPGASYSLVSRFLRVSASTGQSERAAVLERELEEARVELASLRLARASEREESAARVESMRSTLHHNSVAVANLRRDLEGQLETEQVERTRVQDELDSLRSYTQALVDPTTGRPHDIVALRRALDESEVALTSARTSIGAMRVQISVLQGDNGVLQTEVDLVHDALESNASWLNQEGFPVVTALHQINQVMDSLGARARAVLEEHDEGDPALSTALGRFCRETCIRLGH</sequence>
<dbReference type="InterPro" id="IPR056647">
    <property type="entry name" value="DUF7745"/>
</dbReference>
<organism evidence="3">
    <name type="scientific">Fagus sylvatica</name>
    <name type="common">Beechnut</name>
    <dbReference type="NCBI Taxonomy" id="28930"/>
    <lineage>
        <taxon>Eukaryota</taxon>
        <taxon>Viridiplantae</taxon>
        <taxon>Streptophyta</taxon>
        <taxon>Embryophyta</taxon>
        <taxon>Tracheophyta</taxon>
        <taxon>Spermatophyta</taxon>
        <taxon>Magnoliopsida</taxon>
        <taxon>eudicotyledons</taxon>
        <taxon>Gunneridae</taxon>
        <taxon>Pentapetalae</taxon>
        <taxon>rosids</taxon>
        <taxon>fabids</taxon>
        <taxon>Fagales</taxon>
        <taxon>Fagaceae</taxon>
        <taxon>Fagus</taxon>
    </lineage>
</organism>
<dbReference type="EMBL" id="OIVN01000464">
    <property type="protein sequence ID" value="SPC80679.1"/>
    <property type="molecule type" value="Genomic_DNA"/>
</dbReference>
<reference evidence="3" key="1">
    <citation type="submission" date="2018-02" db="EMBL/GenBank/DDBJ databases">
        <authorList>
            <person name="Cohen D.B."/>
            <person name="Kent A.D."/>
        </authorList>
    </citation>
    <scope>NUCLEOTIDE SEQUENCE</scope>
</reference>
<feature type="coiled-coil region" evidence="1">
    <location>
        <begin position="306"/>
        <end position="383"/>
    </location>
</feature>
<name>A0A2N9F1D5_FAGSY</name>
<evidence type="ECO:0000259" key="2">
    <source>
        <dbReference type="Pfam" id="PF24924"/>
    </source>
</evidence>
<dbReference type="Pfam" id="PF24924">
    <property type="entry name" value="DUF7745"/>
    <property type="match status" value="1"/>
</dbReference>
<evidence type="ECO:0000256" key="1">
    <source>
        <dbReference type="SAM" id="Coils"/>
    </source>
</evidence>
<gene>
    <name evidence="3" type="ORF">FSB_LOCUS8561</name>
</gene>